<proteinExistence type="inferred from homology"/>
<evidence type="ECO:0000256" key="3">
    <source>
        <dbReference type="ARBA" id="ARBA00023054"/>
    </source>
</evidence>
<feature type="domain" description="Flagellar hook-associated protein 2 C-terminal" evidence="7">
    <location>
        <begin position="213"/>
        <end position="436"/>
    </location>
</feature>
<evidence type="ECO:0000256" key="2">
    <source>
        <dbReference type="ARBA" id="ARBA00011255"/>
    </source>
</evidence>
<feature type="domain" description="Flagellar hook-associated protein 2 N-terminal" evidence="6">
    <location>
        <begin position="10"/>
        <end position="107"/>
    </location>
</feature>
<dbReference type="InterPro" id="IPR040026">
    <property type="entry name" value="FliD"/>
</dbReference>
<comment type="caution">
    <text evidence="8">The sequence shown here is derived from an EMBL/GenBank/DDBJ whole genome shotgun (WGS) entry which is preliminary data.</text>
</comment>
<evidence type="ECO:0000313" key="9">
    <source>
        <dbReference type="Proteomes" id="UP001157046"/>
    </source>
</evidence>
<comment type="subcellular location">
    <subcellularLocation>
        <location evidence="5">Secreted</location>
    </subcellularLocation>
    <subcellularLocation>
        <location evidence="5">Bacterial flagellum</location>
    </subcellularLocation>
</comment>
<dbReference type="EMBL" id="BSUY01000001">
    <property type="protein sequence ID" value="GMA81347.1"/>
    <property type="molecule type" value="Genomic_DNA"/>
</dbReference>
<sequence>MGLTSVGIGSGIDIGGIVTALVNAESAGKVAKFDVSEGKINAQISGIGALKSAMSDFNDKLKALTKPETFGSQKVITSTKDYLSAVVDKTAVSGSYQVKVEQLAQSQKVGSAVATDATLPIGEGSLSIGVGSGTAFNIDVSATDSLTDIMKKINSADDNGDVTATIVNGELGPQLVLGSKKTGEDNLISVTAINTGAGTGLSDTFAMTELTPAKNAIAYIDGVKVIGQSNSLNEAITGVSLTLTAADIAKTTTLTVSKDTTKTKTAIEGFVESYNGLMKTVQDLTGYNPDTKKAGILQGDALPRSIQSQLRSMLSSGFETSDGTQMLANFGVKTTRDGLLEIDSSKLTELINNDNKGTIAELFAKEDTGLAFKMSNLVDSYVKSGGSIEGRDSSLDEQLSRIADSRVQLNTKMAAYSDRLYKQFNAMDLVVANLNSQSSMLLSRLDSLPGVVRKNK</sequence>
<dbReference type="Pfam" id="PF07195">
    <property type="entry name" value="FliD_C"/>
    <property type="match status" value="1"/>
</dbReference>
<dbReference type="PANTHER" id="PTHR30288:SF0">
    <property type="entry name" value="FLAGELLAR HOOK-ASSOCIATED PROTEIN 2"/>
    <property type="match status" value="1"/>
</dbReference>
<comment type="similarity">
    <text evidence="1 5">Belongs to the FliD family.</text>
</comment>
<evidence type="ECO:0000256" key="4">
    <source>
        <dbReference type="ARBA" id="ARBA00023143"/>
    </source>
</evidence>
<keyword evidence="8" id="KW-0969">Cilium</keyword>
<dbReference type="Proteomes" id="UP001157046">
    <property type="component" value="Unassembled WGS sequence"/>
</dbReference>
<evidence type="ECO:0000256" key="5">
    <source>
        <dbReference type="RuleBase" id="RU362066"/>
    </source>
</evidence>
<gene>
    <name evidence="8" type="primary">fliD</name>
    <name evidence="8" type="ORF">GCM10025855_08800</name>
</gene>
<comment type="function">
    <text evidence="5">Required for morphogenesis and for the elongation of the flagellar filament by facilitating polymerization of the flagellin monomers at the tip of growing filament. Forms a capping structure, which prevents flagellin subunits (transported through the central channel of the flagellum) from leaking out without polymerization at the distal end.</text>
</comment>
<keyword evidence="8" id="KW-0966">Cell projection</keyword>
<dbReference type="Pfam" id="PF07196">
    <property type="entry name" value="Flagellin_IN"/>
    <property type="match status" value="1"/>
</dbReference>
<comment type="subunit">
    <text evidence="2 5">Homopentamer.</text>
</comment>
<dbReference type="InterPro" id="IPR003481">
    <property type="entry name" value="FliD_N"/>
</dbReference>
<evidence type="ECO:0000259" key="6">
    <source>
        <dbReference type="Pfam" id="PF02465"/>
    </source>
</evidence>
<keyword evidence="5" id="KW-0964">Secreted</keyword>
<dbReference type="RefSeq" id="WP_220773046.1">
    <property type="nucleotide sequence ID" value="NZ_BPFC01000024.1"/>
</dbReference>
<keyword evidence="8" id="KW-0282">Flagellum</keyword>
<dbReference type="InterPro" id="IPR010809">
    <property type="entry name" value="FliD_C"/>
</dbReference>
<dbReference type="Pfam" id="PF02465">
    <property type="entry name" value="FliD_N"/>
    <property type="match status" value="1"/>
</dbReference>
<keyword evidence="4 5" id="KW-0975">Bacterial flagellum</keyword>
<keyword evidence="9" id="KW-1185">Reference proteome</keyword>
<evidence type="ECO:0000259" key="7">
    <source>
        <dbReference type="Pfam" id="PF07195"/>
    </source>
</evidence>
<organism evidence="8 9">
    <name type="scientific">Shewanella glacialipiscicola</name>
    <dbReference type="NCBI Taxonomy" id="614069"/>
    <lineage>
        <taxon>Bacteria</taxon>
        <taxon>Pseudomonadati</taxon>
        <taxon>Pseudomonadota</taxon>
        <taxon>Gammaproteobacteria</taxon>
        <taxon>Alteromonadales</taxon>
        <taxon>Shewanellaceae</taxon>
        <taxon>Shewanella</taxon>
    </lineage>
</organism>
<keyword evidence="3" id="KW-0175">Coiled coil</keyword>
<protein>
    <recommendedName>
        <fullName evidence="5">Flagellar hook-associated protein 2</fullName>
        <shortName evidence="5">HAP2</shortName>
    </recommendedName>
    <alternativeName>
        <fullName evidence="5">Flagellar cap protein</fullName>
    </alternativeName>
</protein>
<name>A0ABQ6J333_9GAMM</name>
<accession>A0ABQ6J333</accession>
<dbReference type="PANTHER" id="PTHR30288">
    <property type="entry name" value="FLAGELLAR CAP/ASSEMBLY PROTEIN FLID"/>
    <property type="match status" value="1"/>
</dbReference>
<evidence type="ECO:0000313" key="8">
    <source>
        <dbReference type="EMBL" id="GMA81347.1"/>
    </source>
</evidence>
<reference evidence="9" key="1">
    <citation type="journal article" date="2019" name="Int. J. Syst. Evol. Microbiol.">
        <title>The Global Catalogue of Microorganisms (GCM) 10K type strain sequencing project: providing services to taxonomists for standard genome sequencing and annotation.</title>
        <authorList>
            <consortium name="The Broad Institute Genomics Platform"/>
            <consortium name="The Broad Institute Genome Sequencing Center for Infectious Disease"/>
            <person name="Wu L."/>
            <person name="Ma J."/>
        </authorList>
    </citation>
    <scope>NUCLEOTIDE SEQUENCE [LARGE SCALE GENOMIC DNA]</scope>
    <source>
        <strain evidence="9">NBRC 102030</strain>
    </source>
</reference>
<dbReference type="InterPro" id="IPR010810">
    <property type="entry name" value="Flagellin_hook_IN_motif"/>
</dbReference>
<evidence type="ECO:0000256" key="1">
    <source>
        <dbReference type="ARBA" id="ARBA00009764"/>
    </source>
</evidence>